<dbReference type="AlphaFoldDB" id="A0A2G8SP57"/>
<feature type="region of interest" description="Disordered" evidence="1">
    <location>
        <begin position="327"/>
        <end position="358"/>
    </location>
</feature>
<feature type="compositionally biased region" description="Low complexity" evidence="1">
    <location>
        <begin position="345"/>
        <end position="358"/>
    </location>
</feature>
<dbReference type="PANTHER" id="PTHR43591">
    <property type="entry name" value="METHYLTRANSFERASE"/>
    <property type="match status" value="1"/>
</dbReference>
<dbReference type="Pfam" id="PF13649">
    <property type="entry name" value="Methyltransf_25"/>
    <property type="match status" value="1"/>
</dbReference>
<sequence length="608" mass="67838">MRPGSVAGGEDSTRSGRGTREGRALAKQPQAEPGPWSSDIDGNPISARPTRLGPLRRLPAPFVPPVLLRSARRSRTPPDDPTMTVAQNRLSAATGVTRDVHDELVRQRAEKRRQAGAGSPVQFHKDLLVGDDWTTAFLGRISQGVTIHQYGDDDHPKAVLDLGCGSGLWAIEAAKQWPGATVVGFDKRKIQPDLKQITLGIQYRDLAKRVQWVHGDFLDPLPFESNHFDLVRICCVGLEVPEDSWQELLEECSRVLCRGGTLEMIEEDLLFPAGRTRKRDIKPPRRKSTVSSVAFPRPSHERMRSDSMASKLTTLTTDTTHTMHTTLSTLSSASSSDPVFTTEHTSNSTSLDTSASSSSLRLNSGTNEFLQDHARLKDAWKEMLDRRFLAHKLLTVVPFYLSSTFSNAHVHPTMRILLPPSSCIRDPIIAERDIDLDGDNLVQWLDTMRSSAVHINGDTKGANSSAVPGRPSAATVATWNTLHLGRQVRLVTACKEAIWDAYRSIDVKSGRKDELDPDEPPRDDLREQFERDWENWEDDMKDRMGVRDRLQDCLDWRDSDNLSLRPASYGSGRSRSRSRKSYDAAKAESDPNHTSICRAMRGFVARKV</sequence>
<comment type="caution">
    <text evidence="3">The sequence shown here is derived from an EMBL/GenBank/DDBJ whole genome shotgun (WGS) entry which is preliminary data.</text>
</comment>
<dbReference type="Proteomes" id="UP000230002">
    <property type="component" value="Unassembled WGS sequence"/>
</dbReference>
<protein>
    <recommendedName>
        <fullName evidence="2">Methyltransferase domain-containing protein</fullName>
    </recommendedName>
</protein>
<organism evidence="3 4">
    <name type="scientific">Ganoderma sinense ZZ0214-1</name>
    <dbReference type="NCBI Taxonomy" id="1077348"/>
    <lineage>
        <taxon>Eukaryota</taxon>
        <taxon>Fungi</taxon>
        <taxon>Dikarya</taxon>
        <taxon>Basidiomycota</taxon>
        <taxon>Agaricomycotina</taxon>
        <taxon>Agaricomycetes</taxon>
        <taxon>Polyporales</taxon>
        <taxon>Polyporaceae</taxon>
        <taxon>Ganoderma</taxon>
    </lineage>
</organism>
<feature type="domain" description="Methyltransferase" evidence="2">
    <location>
        <begin position="159"/>
        <end position="260"/>
    </location>
</feature>
<dbReference type="SUPFAM" id="SSF53335">
    <property type="entry name" value="S-adenosyl-L-methionine-dependent methyltransferases"/>
    <property type="match status" value="1"/>
</dbReference>
<dbReference type="CDD" id="cd02440">
    <property type="entry name" value="AdoMet_MTases"/>
    <property type="match status" value="1"/>
</dbReference>
<gene>
    <name evidence="3" type="ORF">GSI_02273</name>
</gene>
<reference evidence="3 4" key="1">
    <citation type="journal article" date="2015" name="Sci. Rep.">
        <title>Chromosome-level genome map provides insights into diverse defense mechanisms in the medicinal fungus Ganoderma sinense.</title>
        <authorList>
            <person name="Zhu Y."/>
            <person name="Xu J."/>
            <person name="Sun C."/>
            <person name="Zhou S."/>
            <person name="Xu H."/>
            <person name="Nelson D.R."/>
            <person name="Qian J."/>
            <person name="Song J."/>
            <person name="Luo H."/>
            <person name="Xiang L."/>
            <person name="Li Y."/>
            <person name="Xu Z."/>
            <person name="Ji A."/>
            <person name="Wang L."/>
            <person name="Lu S."/>
            <person name="Hayward A."/>
            <person name="Sun W."/>
            <person name="Li X."/>
            <person name="Schwartz D.C."/>
            <person name="Wang Y."/>
            <person name="Chen S."/>
        </authorList>
    </citation>
    <scope>NUCLEOTIDE SEQUENCE [LARGE SCALE GENOMIC DNA]</scope>
    <source>
        <strain evidence="3 4">ZZ0214-1</strain>
    </source>
</reference>
<feature type="region of interest" description="Disordered" evidence="1">
    <location>
        <begin position="278"/>
        <end position="309"/>
    </location>
</feature>
<dbReference type="InterPro" id="IPR041698">
    <property type="entry name" value="Methyltransf_25"/>
</dbReference>
<feature type="compositionally biased region" description="Basic residues" evidence="1">
    <location>
        <begin position="278"/>
        <end position="288"/>
    </location>
</feature>
<feature type="compositionally biased region" description="Basic and acidic residues" evidence="1">
    <location>
        <begin position="580"/>
        <end position="591"/>
    </location>
</feature>
<evidence type="ECO:0000256" key="1">
    <source>
        <dbReference type="SAM" id="MobiDB-lite"/>
    </source>
</evidence>
<feature type="compositionally biased region" description="Low complexity" evidence="1">
    <location>
        <begin position="48"/>
        <end position="59"/>
    </location>
</feature>
<feature type="compositionally biased region" description="Basic and acidic residues" evidence="1">
    <location>
        <begin position="11"/>
        <end position="24"/>
    </location>
</feature>
<evidence type="ECO:0000313" key="3">
    <source>
        <dbReference type="EMBL" id="PIL35545.1"/>
    </source>
</evidence>
<feature type="region of interest" description="Disordered" evidence="1">
    <location>
        <begin position="563"/>
        <end position="594"/>
    </location>
</feature>
<dbReference type="Gene3D" id="3.40.50.150">
    <property type="entry name" value="Vaccinia Virus protein VP39"/>
    <property type="match status" value="1"/>
</dbReference>
<dbReference type="OrthoDB" id="2013972at2759"/>
<dbReference type="GO" id="GO:0008168">
    <property type="term" value="F:methyltransferase activity"/>
    <property type="evidence" value="ECO:0007669"/>
    <property type="project" value="TreeGrafter"/>
</dbReference>
<dbReference type="STRING" id="1077348.A0A2G8SP57"/>
<keyword evidence="4" id="KW-1185">Reference proteome</keyword>
<evidence type="ECO:0000313" key="4">
    <source>
        <dbReference type="Proteomes" id="UP000230002"/>
    </source>
</evidence>
<feature type="region of interest" description="Disordered" evidence="1">
    <location>
        <begin position="1"/>
        <end position="59"/>
    </location>
</feature>
<name>A0A2G8SP57_9APHY</name>
<dbReference type="EMBL" id="AYKW01000003">
    <property type="protein sequence ID" value="PIL35545.1"/>
    <property type="molecule type" value="Genomic_DNA"/>
</dbReference>
<evidence type="ECO:0000259" key="2">
    <source>
        <dbReference type="Pfam" id="PF13649"/>
    </source>
</evidence>
<proteinExistence type="predicted"/>
<dbReference type="InterPro" id="IPR029063">
    <property type="entry name" value="SAM-dependent_MTases_sf"/>
</dbReference>
<feature type="compositionally biased region" description="Low complexity" evidence="1">
    <location>
        <begin position="327"/>
        <end position="337"/>
    </location>
</feature>
<dbReference type="PANTHER" id="PTHR43591:SF24">
    <property type="entry name" value="2-METHOXY-6-POLYPRENYL-1,4-BENZOQUINOL METHYLASE, MITOCHONDRIAL"/>
    <property type="match status" value="1"/>
</dbReference>
<accession>A0A2G8SP57</accession>